<feature type="signal peptide" evidence="1">
    <location>
        <begin position="1"/>
        <end position="25"/>
    </location>
</feature>
<evidence type="ECO:0000313" key="3">
    <source>
        <dbReference type="Proteomes" id="UP001597048"/>
    </source>
</evidence>
<dbReference type="InterPro" id="IPR007446">
    <property type="entry name" value="PilP"/>
</dbReference>
<evidence type="ECO:0000256" key="1">
    <source>
        <dbReference type="SAM" id="SignalP"/>
    </source>
</evidence>
<feature type="chain" id="PRO_5045693597" evidence="1">
    <location>
        <begin position="26"/>
        <end position="204"/>
    </location>
</feature>
<protein>
    <submittedName>
        <fullName evidence="2">Pilus assembly protein PilP</fullName>
    </submittedName>
</protein>
<dbReference type="Proteomes" id="UP001597048">
    <property type="component" value="Unassembled WGS sequence"/>
</dbReference>
<accession>A0ABW3KIL9</accession>
<name>A0ABW3KIL9_9GAMM</name>
<reference evidence="3" key="1">
    <citation type="journal article" date="2019" name="Int. J. Syst. Evol. Microbiol.">
        <title>The Global Catalogue of Microorganisms (GCM) 10K type strain sequencing project: providing services to taxonomists for standard genome sequencing and annotation.</title>
        <authorList>
            <consortium name="The Broad Institute Genomics Platform"/>
            <consortium name="The Broad Institute Genome Sequencing Center for Infectious Disease"/>
            <person name="Wu L."/>
            <person name="Ma J."/>
        </authorList>
    </citation>
    <scope>NUCLEOTIDE SEQUENCE [LARGE SCALE GENOMIC DNA]</scope>
    <source>
        <strain evidence="3">CCUG 60525</strain>
    </source>
</reference>
<sequence>MIRLLRYYILPMPHRLLLITLFATIACSEQQSVASYIDEESAKPGQALTSLSAPALYQPRPYKATVQRSPFMPAQPISVLTELKPSDPLVPALGCEAKSELQEMVLSAAVFSTWTLRATFTNGNKTAALIHTPSIGIQTVTVGQQLTPLPSRSRNPSEIPHQGQAQDLIEVTAITSQQLTLKHQRTHSPKCTKIQVVTLNLYDD</sequence>
<organism evidence="2 3">
    <name type="scientific">Oceanisphaera ostreae</name>
    <dbReference type="NCBI Taxonomy" id="914151"/>
    <lineage>
        <taxon>Bacteria</taxon>
        <taxon>Pseudomonadati</taxon>
        <taxon>Pseudomonadota</taxon>
        <taxon>Gammaproteobacteria</taxon>
        <taxon>Aeromonadales</taxon>
        <taxon>Aeromonadaceae</taxon>
        <taxon>Oceanisphaera</taxon>
    </lineage>
</organism>
<dbReference type="PROSITE" id="PS51257">
    <property type="entry name" value="PROKAR_LIPOPROTEIN"/>
    <property type="match status" value="1"/>
</dbReference>
<gene>
    <name evidence="2" type="ORF">ACFQ1C_08080</name>
</gene>
<dbReference type="RefSeq" id="WP_379558098.1">
    <property type="nucleotide sequence ID" value="NZ_JBHTJS010000032.1"/>
</dbReference>
<dbReference type="EMBL" id="JBHTJS010000032">
    <property type="protein sequence ID" value="MFD1008108.1"/>
    <property type="molecule type" value="Genomic_DNA"/>
</dbReference>
<comment type="caution">
    <text evidence="2">The sequence shown here is derived from an EMBL/GenBank/DDBJ whole genome shotgun (WGS) entry which is preliminary data.</text>
</comment>
<dbReference type="Pfam" id="PF04351">
    <property type="entry name" value="PilP"/>
    <property type="match status" value="1"/>
</dbReference>
<keyword evidence="1" id="KW-0732">Signal</keyword>
<evidence type="ECO:0000313" key="2">
    <source>
        <dbReference type="EMBL" id="MFD1008108.1"/>
    </source>
</evidence>
<keyword evidence="3" id="KW-1185">Reference proteome</keyword>
<proteinExistence type="predicted"/>